<evidence type="ECO:0000313" key="1">
    <source>
        <dbReference type="EMBL" id="OPJ83488.1"/>
    </source>
</evidence>
<accession>A0A1V4KGC7</accession>
<sequence>MDHALKKANILAFLAQNGSLSIDLCGYAVKTGDKGEGDKLRRRNLARRNLVEDDVLSLTARLLSFLGIPLSFREIQTFKKEVCCTSKR</sequence>
<dbReference type="AlphaFoldDB" id="A0A1V4KGC7"/>
<keyword evidence="2" id="KW-1185">Reference proteome</keyword>
<reference evidence="1 2" key="1">
    <citation type="submission" date="2016-02" db="EMBL/GenBank/DDBJ databases">
        <title>Band-tailed pigeon sequencing and assembly.</title>
        <authorList>
            <person name="Soares A.E."/>
            <person name="Novak B.J."/>
            <person name="Rice E.S."/>
            <person name="O'Connell B."/>
            <person name="Chang D."/>
            <person name="Weber S."/>
            <person name="Shapiro B."/>
        </authorList>
    </citation>
    <scope>NUCLEOTIDE SEQUENCE [LARGE SCALE GENOMIC DNA]</scope>
    <source>
        <strain evidence="1">BTP2013</strain>
        <tissue evidence="1">Blood</tissue>
    </source>
</reference>
<comment type="caution">
    <text evidence="1">The sequence shown here is derived from an EMBL/GenBank/DDBJ whole genome shotgun (WGS) entry which is preliminary data.</text>
</comment>
<name>A0A1V4KGC7_PATFA</name>
<dbReference type="Proteomes" id="UP000190648">
    <property type="component" value="Unassembled WGS sequence"/>
</dbReference>
<evidence type="ECO:0000313" key="2">
    <source>
        <dbReference type="Proteomes" id="UP000190648"/>
    </source>
</evidence>
<protein>
    <submittedName>
        <fullName evidence="1">Uncharacterized protein</fullName>
    </submittedName>
</protein>
<organism evidence="1 2">
    <name type="scientific">Patagioenas fasciata monilis</name>
    <dbReference type="NCBI Taxonomy" id="372326"/>
    <lineage>
        <taxon>Eukaryota</taxon>
        <taxon>Metazoa</taxon>
        <taxon>Chordata</taxon>
        <taxon>Craniata</taxon>
        <taxon>Vertebrata</taxon>
        <taxon>Euteleostomi</taxon>
        <taxon>Archelosauria</taxon>
        <taxon>Archosauria</taxon>
        <taxon>Dinosauria</taxon>
        <taxon>Saurischia</taxon>
        <taxon>Theropoda</taxon>
        <taxon>Coelurosauria</taxon>
        <taxon>Aves</taxon>
        <taxon>Neognathae</taxon>
        <taxon>Neoaves</taxon>
        <taxon>Columbimorphae</taxon>
        <taxon>Columbiformes</taxon>
        <taxon>Columbidae</taxon>
        <taxon>Patagioenas</taxon>
    </lineage>
</organism>
<gene>
    <name evidence="1" type="ORF">AV530_006373</name>
</gene>
<dbReference type="EMBL" id="LSYS01003169">
    <property type="protein sequence ID" value="OPJ83488.1"/>
    <property type="molecule type" value="Genomic_DNA"/>
</dbReference>
<proteinExistence type="predicted"/>